<dbReference type="GO" id="GO:0009295">
    <property type="term" value="C:nucleoid"/>
    <property type="evidence" value="ECO:0007669"/>
    <property type="project" value="UniProtKB-SubCell"/>
</dbReference>
<dbReference type="GO" id="GO:0000917">
    <property type="term" value="P:division septum assembly"/>
    <property type="evidence" value="ECO:0007669"/>
    <property type="project" value="UniProtKB-KW"/>
</dbReference>
<proteinExistence type="inferred from homology"/>
<dbReference type="InterPro" id="IPR036086">
    <property type="entry name" value="ParB/Sulfiredoxin_sf"/>
</dbReference>
<dbReference type="SUPFAM" id="SSF109709">
    <property type="entry name" value="KorB DNA-binding domain-like"/>
    <property type="match status" value="1"/>
</dbReference>
<evidence type="ECO:0000256" key="7">
    <source>
        <dbReference type="ARBA" id="ARBA00023306"/>
    </source>
</evidence>
<dbReference type="STRING" id="89784.SAMN04489725_11818"/>
<dbReference type="Gene3D" id="3.90.1530.30">
    <property type="match status" value="1"/>
</dbReference>
<comment type="similarity">
    <text evidence="2">Belongs to the ParB family.</text>
</comment>
<dbReference type="GO" id="GO:0005694">
    <property type="term" value="C:chromosome"/>
    <property type="evidence" value="ECO:0007669"/>
    <property type="project" value="TreeGrafter"/>
</dbReference>
<dbReference type="PANTHER" id="PTHR33375">
    <property type="entry name" value="CHROMOSOME-PARTITIONING PROTEIN PARB-RELATED"/>
    <property type="match status" value="1"/>
</dbReference>
<dbReference type="Proteomes" id="UP000182589">
    <property type="component" value="Unassembled WGS sequence"/>
</dbReference>
<dbReference type="InterPro" id="IPR004437">
    <property type="entry name" value="ParB/RepB/Spo0J"/>
</dbReference>
<dbReference type="EMBL" id="FNOJ01000018">
    <property type="protein sequence ID" value="SDW87274.1"/>
    <property type="molecule type" value="Genomic_DNA"/>
</dbReference>
<evidence type="ECO:0000256" key="1">
    <source>
        <dbReference type="ARBA" id="ARBA00004453"/>
    </source>
</evidence>
<dbReference type="SUPFAM" id="SSF110849">
    <property type="entry name" value="ParB/Sulfiredoxin"/>
    <property type="match status" value="1"/>
</dbReference>
<dbReference type="GO" id="GO:0007059">
    <property type="term" value="P:chromosome segregation"/>
    <property type="evidence" value="ECO:0007669"/>
    <property type="project" value="TreeGrafter"/>
</dbReference>
<dbReference type="InterPro" id="IPR041468">
    <property type="entry name" value="HTH_ParB/Spo0J"/>
</dbReference>
<dbReference type="Gene3D" id="1.10.10.2830">
    <property type="match status" value="1"/>
</dbReference>
<evidence type="ECO:0000313" key="9">
    <source>
        <dbReference type="EMBL" id="SDW87274.1"/>
    </source>
</evidence>
<dbReference type="SMART" id="SM00470">
    <property type="entry name" value="ParB"/>
    <property type="match status" value="1"/>
</dbReference>
<dbReference type="FunFam" id="1.10.10.2830:FF:000001">
    <property type="entry name" value="Chromosome partitioning protein ParB"/>
    <property type="match status" value="1"/>
</dbReference>
<evidence type="ECO:0000256" key="6">
    <source>
        <dbReference type="ARBA" id="ARBA00023210"/>
    </source>
</evidence>
<sequence length="280" mass="31601">MRESWGRFISLRDSGSANAQTQVVDIPVQNIVSNPYQPRTIFNQEAIEELAKTIHTHGVIQPIVVRKKGNVYELIAGERRLRAVRHLGWSTIPAIVRDMNDAQTASAALIENLQREGLTPIEEAVAYQQLLELHGLTQESLAQRLGKGQSTIANKLRLLHLPDTVQQALLTKQITERHARALLALPTEEMQIELLNECLEKGWNVKQMEERVKAKLTSLETAGGKRSKTRRRALSKDVRLAVNTIRQSLEMIQQTGLDVVCEESDEEAFYQFTIRVPKSV</sequence>
<keyword evidence="6" id="KW-0717">Septation</keyword>
<evidence type="ECO:0000256" key="3">
    <source>
        <dbReference type="ARBA" id="ARBA00022490"/>
    </source>
</evidence>
<accession>A0A1H2X472</accession>
<dbReference type="GO" id="GO:0003677">
    <property type="term" value="F:DNA binding"/>
    <property type="evidence" value="ECO:0007669"/>
    <property type="project" value="UniProtKB-KW"/>
</dbReference>
<dbReference type="CDD" id="cd16393">
    <property type="entry name" value="SPO0J_N"/>
    <property type="match status" value="1"/>
</dbReference>
<name>A0A1H2X472_9BACL</name>
<dbReference type="NCBIfam" id="TIGR00180">
    <property type="entry name" value="parB_part"/>
    <property type="match status" value="1"/>
</dbReference>
<evidence type="ECO:0000313" key="10">
    <source>
        <dbReference type="Proteomes" id="UP000182589"/>
    </source>
</evidence>
<keyword evidence="5" id="KW-0238">DNA-binding</keyword>
<keyword evidence="7" id="KW-0131">Cell cycle</keyword>
<keyword evidence="10" id="KW-1185">Reference proteome</keyword>
<dbReference type="RefSeq" id="WP_074693576.1">
    <property type="nucleotide sequence ID" value="NZ_FNOJ01000018.1"/>
</dbReference>
<dbReference type="InterPro" id="IPR003115">
    <property type="entry name" value="ParB_N"/>
</dbReference>
<evidence type="ECO:0000256" key="5">
    <source>
        <dbReference type="ARBA" id="ARBA00023125"/>
    </source>
</evidence>
<dbReference type="Pfam" id="PF17762">
    <property type="entry name" value="HTH_ParB"/>
    <property type="match status" value="1"/>
</dbReference>
<keyword evidence="4" id="KW-0132">Cell division</keyword>
<evidence type="ECO:0000256" key="2">
    <source>
        <dbReference type="ARBA" id="ARBA00006295"/>
    </source>
</evidence>
<keyword evidence="3" id="KW-0963">Cytoplasm</keyword>
<dbReference type="GO" id="GO:0045881">
    <property type="term" value="P:positive regulation of sporulation resulting in formation of a cellular spore"/>
    <property type="evidence" value="ECO:0007669"/>
    <property type="project" value="TreeGrafter"/>
</dbReference>
<evidence type="ECO:0000259" key="8">
    <source>
        <dbReference type="SMART" id="SM00470"/>
    </source>
</evidence>
<dbReference type="NCBIfam" id="TIGR04285">
    <property type="entry name" value="nucleoid_noc"/>
    <property type="match status" value="1"/>
</dbReference>
<reference evidence="10" key="1">
    <citation type="submission" date="2016-10" db="EMBL/GenBank/DDBJ databases">
        <authorList>
            <person name="Varghese N."/>
        </authorList>
    </citation>
    <scope>NUCLEOTIDE SEQUENCE [LARGE SCALE GENOMIC DNA]</scope>
    <source>
        <strain evidence="10">DSM 12489</strain>
    </source>
</reference>
<evidence type="ECO:0000256" key="4">
    <source>
        <dbReference type="ARBA" id="ARBA00022618"/>
    </source>
</evidence>
<dbReference type="InterPro" id="IPR050336">
    <property type="entry name" value="Chromosome_partition/occlusion"/>
</dbReference>
<dbReference type="Pfam" id="PF02195">
    <property type="entry name" value="ParB_N"/>
    <property type="match status" value="1"/>
</dbReference>
<dbReference type="AlphaFoldDB" id="A0A1H2X472"/>
<dbReference type="PANTHER" id="PTHR33375:SF8">
    <property type="entry name" value="NUCLEOID OCCLUSION PROTEIN"/>
    <property type="match status" value="1"/>
</dbReference>
<gene>
    <name evidence="9" type="ORF">SAMN04489725_11818</name>
</gene>
<comment type="subcellular location">
    <subcellularLocation>
        <location evidence="1">Cytoplasm</location>
        <location evidence="1">Nucleoid</location>
    </subcellularLocation>
</comment>
<protein>
    <submittedName>
        <fullName evidence="9">Chromosome partitioning protein, ParB family</fullName>
    </submittedName>
</protein>
<feature type="domain" description="ParB-like N-terminal" evidence="8">
    <location>
        <begin position="24"/>
        <end position="113"/>
    </location>
</feature>
<dbReference type="InterPro" id="IPR023705">
    <property type="entry name" value="Nucleoid_occlusion_protein"/>
</dbReference>
<organism evidence="9 10">
    <name type="scientific">Alicyclobacillus hesperidum</name>
    <dbReference type="NCBI Taxonomy" id="89784"/>
    <lineage>
        <taxon>Bacteria</taxon>
        <taxon>Bacillati</taxon>
        <taxon>Bacillota</taxon>
        <taxon>Bacilli</taxon>
        <taxon>Bacillales</taxon>
        <taxon>Alicyclobacillaceae</taxon>
        <taxon>Alicyclobacillus</taxon>
    </lineage>
</organism>
<dbReference type="FunFam" id="3.90.1530.30:FF:000001">
    <property type="entry name" value="Chromosome partitioning protein ParB"/>
    <property type="match status" value="1"/>
</dbReference>